<organism evidence="9 10">
    <name type="scientific">Fusarium vanettenii (strain ATCC MYA-4622 / CBS 123669 / FGSC 9596 / NRRL 45880 / 77-13-4)</name>
    <name type="common">Fusarium solani subsp. pisi</name>
    <dbReference type="NCBI Taxonomy" id="660122"/>
    <lineage>
        <taxon>Eukaryota</taxon>
        <taxon>Fungi</taxon>
        <taxon>Dikarya</taxon>
        <taxon>Ascomycota</taxon>
        <taxon>Pezizomycotina</taxon>
        <taxon>Sordariomycetes</taxon>
        <taxon>Hypocreomycetidae</taxon>
        <taxon>Hypocreales</taxon>
        <taxon>Nectriaceae</taxon>
        <taxon>Fusarium</taxon>
        <taxon>Fusarium solani species complex</taxon>
        <taxon>Fusarium vanettenii</taxon>
    </lineage>
</organism>
<evidence type="ECO:0000313" key="9">
    <source>
        <dbReference type="EMBL" id="EEU38920.1"/>
    </source>
</evidence>
<reference evidence="9 10" key="1">
    <citation type="journal article" date="2009" name="PLoS Genet.">
        <title>The genome of Nectria haematococca: contribution of supernumerary chromosomes to gene expansion.</title>
        <authorList>
            <person name="Coleman J.J."/>
            <person name="Rounsley S.D."/>
            <person name="Rodriguez-Carres M."/>
            <person name="Kuo A."/>
            <person name="Wasmann C.C."/>
            <person name="Grimwood J."/>
            <person name="Schmutz J."/>
            <person name="Taga M."/>
            <person name="White G.J."/>
            <person name="Zhou S."/>
            <person name="Schwartz D.C."/>
            <person name="Freitag M."/>
            <person name="Ma L.J."/>
            <person name="Danchin E.G."/>
            <person name="Henrissat B."/>
            <person name="Coutinho P.M."/>
            <person name="Nelson D.R."/>
            <person name="Straney D."/>
            <person name="Napoli C.A."/>
            <person name="Barker B.M."/>
            <person name="Gribskov M."/>
            <person name="Rep M."/>
            <person name="Kroken S."/>
            <person name="Molnar I."/>
            <person name="Rensing C."/>
            <person name="Kennell J.C."/>
            <person name="Zamora J."/>
            <person name="Farman M.L."/>
            <person name="Selker E.U."/>
            <person name="Salamov A."/>
            <person name="Shapiro H."/>
            <person name="Pangilinan J."/>
            <person name="Lindquist E."/>
            <person name="Lamers C."/>
            <person name="Grigoriev I.V."/>
            <person name="Geiser D.M."/>
            <person name="Covert S.F."/>
            <person name="Temporini E."/>
            <person name="Vanetten H.D."/>
        </authorList>
    </citation>
    <scope>NUCLEOTIDE SEQUENCE [LARGE SCALE GENOMIC DNA]</scope>
    <source>
        <strain evidence="10">ATCC MYA-4622 / CBS 123669 / FGSC 9596 / NRRL 45880 / 77-13-4</strain>
    </source>
</reference>
<evidence type="ECO:0000256" key="5">
    <source>
        <dbReference type="ARBA" id="ARBA00023180"/>
    </source>
</evidence>
<dbReference type="eggNOG" id="KOG0254">
    <property type="taxonomic scope" value="Eukaryota"/>
</dbReference>
<evidence type="ECO:0000256" key="1">
    <source>
        <dbReference type="ARBA" id="ARBA00004141"/>
    </source>
</evidence>
<dbReference type="Proteomes" id="UP000005206">
    <property type="component" value="Chromosome 6"/>
</dbReference>
<feature type="domain" description="Major facilitator superfamily (MFS) profile" evidence="8">
    <location>
        <begin position="49"/>
        <end position="461"/>
    </location>
</feature>
<feature type="transmembrane region" description="Helical" evidence="7">
    <location>
        <begin position="249"/>
        <end position="271"/>
    </location>
</feature>
<dbReference type="InterPro" id="IPR020846">
    <property type="entry name" value="MFS_dom"/>
</dbReference>
<dbReference type="PRINTS" id="PR01036">
    <property type="entry name" value="TCRTETB"/>
</dbReference>
<dbReference type="HOGENOM" id="CLU_000960_22_2_1"/>
<accession>C7Z8E1</accession>
<dbReference type="Pfam" id="PF07690">
    <property type="entry name" value="MFS_1"/>
    <property type="match status" value="1"/>
</dbReference>
<feature type="transmembrane region" description="Helical" evidence="7">
    <location>
        <begin position="214"/>
        <end position="237"/>
    </location>
</feature>
<evidence type="ECO:0000313" key="10">
    <source>
        <dbReference type="Proteomes" id="UP000005206"/>
    </source>
</evidence>
<feature type="transmembrane region" description="Helical" evidence="7">
    <location>
        <begin position="310"/>
        <end position="331"/>
    </location>
</feature>
<sequence>MELKESDSVQDQGESGAVLPAQSPSAPPSTPKDEHRIEAAIPPARFWTLSLGVLLGLFLSMIDTSIVATSLYSIGVDFEALEEVNWVALAYTLAYLGCAVVFARISDIIGRRDAFIAAYIIFFAFSLACGFSTNLEQLIAFRALQGIGGSGLYALTMIILPELSPPHLAQHIGALVGMVVALSGVLGPVLGGILTHYTTWRWVFWIKYVSPFSLLYTTAALNTLFIGFPYLLLIYAIPLRIQVVSGKSALVGGVMLLPMLGASALGSILAGKFNSVKNYTFETLFVGSCFMTLGCGLLVTLDHAPDDAKLLGFITFCGLGFGLTVASSTMLSTIEAPIRDFAPAQGILSQMRLLGGSLGIATSSALLNQRIVEYLSGILTPFEKATIGGSNSHLSDSQWAAVRYTYSEAFRVDMKVAAGISALGVISTMGAFRKRRLLVAEQRAALVREEAARRRAQADQQ</sequence>
<proteinExistence type="predicted"/>
<dbReference type="OrthoDB" id="440553at2759"/>
<comment type="subcellular location">
    <subcellularLocation>
        <location evidence="1">Membrane</location>
        <topology evidence="1">Multi-pass membrane protein</topology>
    </subcellularLocation>
</comment>
<evidence type="ECO:0000256" key="6">
    <source>
        <dbReference type="SAM" id="MobiDB-lite"/>
    </source>
</evidence>
<feature type="transmembrane region" description="Helical" evidence="7">
    <location>
        <begin position="84"/>
        <end position="102"/>
    </location>
</feature>
<feature type="region of interest" description="Disordered" evidence="6">
    <location>
        <begin position="1"/>
        <end position="34"/>
    </location>
</feature>
<dbReference type="VEuPathDB" id="FungiDB:NECHADRAFT_43313"/>
<keyword evidence="4 7" id="KW-0472">Membrane</keyword>
<dbReference type="Gene3D" id="1.20.1720.10">
    <property type="entry name" value="Multidrug resistance protein D"/>
    <property type="match status" value="1"/>
</dbReference>
<evidence type="ECO:0000256" key="2">
    <source>
        <dbReference type="ARBA" id="ARBA00022692"/>
    </source>
</evidence>
<dbReference type="AlphaFoldDB" id="C7Z8E1"/>
<feature type="transmembrane region" description="Helical" evidence="7">
    <location>
        <begin position="172"/>
        <end position="194"/>
    </location>
</feature>
<dbReference type="RefSeq" id="XP_003044633.1">
    <property type="nucleotide sequence ID" value="XM_003044587.1"/>
</dbReference>
<dbReference type="InterPro" id="IPR011701">
    <property type="entry name" value="MFS"/>
</dbReference>
<dbReference type="KEGG" id="nhe:NECHADRAFT_43313"/>
<dbReference type="InParanoid" id="C7Z8E1"/>
<evidence type="ECO:0000256" key="7">
    <source>
        <dbReference type="SAM" id="Phobius"/>
    </source>
</evidence>
<dbReference type="EMBL" id="GG698912">
    <property type="protein sequence ID" value="EEU38920.1"/>
    <property type="molecule type" value="Genomic_DNA"/>
</dbReference>
<dbReference type="GO" id="GO:0022857">
    <property type="term" value="F:transmembrane transporter activity"/>
    <property type="evidence" value="ECO:0007669"/>
    <property type="project" value="InterPro"/>
</dbReference>
<evidence type="ECO:0000256" key="4">
    <source>
        <dbReference type="ARBA" id="ARBA00023136"/>
    </source>
</evidence>
<dbReference type="PROSITE" id="PS50850">
    <property type="entry name" value="MFS"/>
    <property type="match status" value="1"/>
</dbReference>
<keyword evidence="2 7" id="KW-0812">Transmembrane</keyword>
<evidence type="ECO:0000256" key="3">
    <source>
        <dbReference type="ARBA" id="ARBA00022989"/>
    </source>
</evidence>
<keyword evidence="10" id="KW-1185">Reference proteome</keyword>
<dbReference type="SUPFAM" id="SSF103473">
    <property type="entry name" value="MFS general substrate transporter"/>
    <property type="match status" value="1"/>
</dbReference>
<dbReference type="PANTHER" id="PTHR23501">
    <property type="entry name" value="MAJOR FACILITATOR SUPERFAMILY"/>
    <property type="match status" value="1"/>
</dbReference>
<dbReference type="OMA" id="QRRTWKE"/>
<keyword evidence="3 7" id="KW-1133">Transmembrane helix</keyword>
<dbReference type="InterPro" id="IPR036259">
    <property type="entry name" value="MFS_trans_sf"/>
</dbReference>
<dbReference type="PANTHER" id="PTHR23501:SF43">
    <property type="entry name" value="MULTIDRUG TRANSPORTER, PUTATIVE (AFU_ORTHOLOGUE AFUA_6G03040)-RELATED"/>
    <property type="match status" value="1"/>
</dbReference>
<evidence type="ECO:0000259" key="8">
    <source>
        <dbReference type="PROSITE" id="PS50850"/>
    </source>
</evidence>
<feature type="transmembrane region" description="Helical" evidence="7">
    <location>
        <begin position="139"/>
        <end position="160"/>
    </location>
</feature>
<feature type="transmembrane region" description="Helical" evidence="7">
    <location>
        <begin position="114"/>
        <end position="133"/>
    </location>
</feature>
<protein>
    <recommendedName>
        <fullName evidence="8">Major facilitator superfamily (MFS) profile domain-containing protein</fullName>
    </recommendedName>
</protein>
<feature type="transmembrane region" description="Helical" evidence="7">
    <location>
        <begin position="283"/>
        <end position="301"/>
    </location>
</feature>
<dbReference type="GeneID" id="9673045"/>
<dbReference type="GO" id="GO:0005886">
    <property type="term" value="C:plasma membrane"/>
    <property type="evidence" value="ECO:0007669"/>
    <property type="project" value="TreeGrafter"/>
</dbReference>
<feature type="transmembrane region" description="Helical" evidence="7">
    <location>
        <begin position="46"/>
        <end position="72"/>
    </location>
</feature>
<keyword evidence="5" id="KW-0325">Glycoprotein</keyword>
<gene>
    <name evidence="9" type="ORF">NECHADRAFT_43313</name>
</gene>
<name>C7Z8E1_FUSV7</name>